<accession>Q9TWC0</accession>
<keyword id="KW-0903">Direct protein sequencing</keyword>
<organism>
    <name type="scientific">Acanthamoeba castellanii</name>
    <name type="common">Amoeba</name>
    <dbReference type="NCBI Taxonomy" id="5755"/>
    <lineage>
        <taxon>Eukaryota</taxon>
        <taxon>Amoebozoa</taxon>
        <taxon>Discosea</taxon>
        <taxon>Longamoebia</taxon>
        <taxon>Centramoebida</taxon>
        <taxon>Acanthamoebidae</taxon>
        <taxon>Acanthamoeba</taxon>
    </lineage>
</organism>
<proteinExistence type="evidence at protein level"/>
<name>Q9TWC0_ACACA</name>
<dbReference type="AlphaFoldDB" id="Q9TWC0"/>
<reference key="1">
    <citation type="journal article" date="1994" name="J. Cell Biol.">
        <title>Purification of a cortical complex containing two unconventional actins from Acanthamoeba by affinity chromatography on profilin-agarose.</title>
        <authorList>
            <person name="Machesky L.M."/>
            <person name="Atkinson S.J."/>
            <person name="Ampe C."/>
            <person name="Vandekerckhove J."/>
            <person name="Pollard T.D."/>
        </authorList>
    </citation>
    <scope>PROTEIN SEQUENCE</scope>
</reference>
<protein>
    <submittedName>
        <fullName>Actin</fullName>
    </submittedName>
</protein>
<sequence>NWEDAEHVWNYTFFEK</sequence>